<comment type="caution">
    <text evidence="1">The sequence shown here is derived from an EMBL/GenBank/DDBJ whole genome shotgun (WGS) entry which is preliminary data.</text>
</comment>
<evidence type="ECO:0000313" key="2">
    <source>
        <dbReference type="Proteomes" id="UP000070457"/>
    </source>
</evidence>
<evidence type="ECO:0000313" key="1">
    <source>
        <dbReference type="EMBL" id="KXK27337.1"/>
    </source>
</evidence>
<sequence>MLVLGLKHSSRGIDYAVVSEGSQYVSGGSVADSQGFTEEIERLTGLKTSDYDVVAVAEQDRIEVQGIRTVVLPMLPALAHAPWANDVTLDIKKEDPSYPYLIWIDIDDTATVLLAESADIVKAVHQMPEGSLNRLADLFSKTFEHDLLAAADLGDQYAMNLKRIPLERKLTAQALMDQVDEAQYDITPDTSDTVHAELESFRAYDTAAALIDAYSESVIARLIDQAHTLGVRSVMYSGPLVFNERFRVLLATQTEELGYELRLPPVDYADNEAFALAVYAEYFPV</sequence>
<reference evidence="1 2" key="1">
    <citation type="submission" date="2015-02" db="EMBL/GenBank/DDBJ databases">
        <title>Improved understanding of the partial-nitritation anammox process through 23 genomes representing the majority of the microbial community.</title>
        <authorList>
            <person name="Speth D.R."/>
            <person name="In T Zandt M."/>
            <person name="Guerrero Cruz S."/>
            <person name="Jetten M.S."/>
            <person name="Dutilh B.E."/>
        </authorList>
    </citation>
    <scope>NUCLEOTIDE SEQUENCE [LARGE SCALE GENOMIC DNA]</scope>
    <source>
        <strain evidence="1">OLB20</strain>
    </source>
</reference>
<dbReference type="EMBL" id="JYNZ01000002">
    <property type="protein sequence ID" value="KXK27337.1"/>
    <property type="molecule type" value="Genomic_DNA"/>
</dbReference>
<dbReference type="Proteomes" id="UP000070457">
    <property type="component" value="Unassembled WGS sequence"/>
</dbReference>
<accession>A0A136M0C4</accession>
<name>A0A136M0C4_9BACT</name>
<proteinExistence type="predicted"/>
<protein>
    <recommendedName>
        <fullName evidence="3">Competence protein A</fullName>
    </recommendedName>
</protein>
<gene>
    <name evidence="1" type="ORF">TR69_WS6001000212</name>
</gene>
<evidence type="ECO:0008006" key="3">
    <source>
        <dbReference type="Google" id="ProtNLM"/>
    </source>
</evidence>
<organism evidence="1 2">
    <name type="scientific">candidate division WS6 bacterium OLB20</name>
    <dbReference type="NCBI Taxonomy" id="1617426"/>
    <lineage>
        <taxon>Bacteria</taxon>
        <taxon>Candidatus Dojkabacteria</taxon>
    </lineage>
</organism>
<dbReference type="STRING" id="1617426.TR69_WS6001000212"/>
<dbReference type="AlphaFoldDB" id="A0A136M0C4"/>